<feature type="domain" description="Aminoglycoside phosphotransferase" evidence="1">
    <location>
        <begin position="27"/>
        <end position="262"/>
    </location>
</feature>
<name>A0A1F5C7W7_9BACT</name>
<dbReference type="AlphaFoldDB" id="A0A1F5C7W7"/>
<gene>
    <name evidence="2" type="ORF">A2907_01535</name>
</gene>
<dbReference type="Proteomes" id="UP000177947">
    <property type="component" value="Unassembled WGS sequence"/>
</dbReference>
<protein>
    <recommendedName>
        <fullName evidence="1">Aminoglycoside phosphotransferase domain-containing protein</fullName>
    </recommendedName>
</protein>
<organism evidence="2 3">
    <name type="scientific">Candidatus Azambacteria bacterium RIFCSPLOWO2_01_FULL_37_9</name>
    <dbReference type="NCBI Taxonomy" id="1797297"/>
    <lineage>
        <taxon>Bacteria</taxon>
        <taxon>Candidatus Azamiibacteriota</taxon>
    </lineage>
</organism>
<dbReference type="SUPFAM" id="SSF56112">
    <property type="entry name" value="Protein kinase-like (PK-like)"/>
    <property type="match status" value="1"/>
</dbReference>
<evidence type="ECO:0000313" key="2">
    <source>
        <dbReference type="EMBL" id="OGD38941.1"/>
    </source>
</evidence>
<dbReference type="InterPro" id="IPR002575">
    <property type="entry name" value="Aminoglycoside_PTrfase"/>
</dbReference>
<dbReference type="Pfam" id="PF01636">
    <property type="entry name" value="APH"/>
    <property type="match status" value="1"/>
</dbReference>
<sequence length="337" mass="39110">MLMINDGDMEALEKVAERFGLDEIKSCKKLSGGITNDTFKIITNRGAFVAQRLNKFFSKSTTLRQYLASNHLRNHQFFNIPQLIKNFNLSLTTKIKNHNWKVSRYIEHDKVEKNISLVIEAASKLGKFHEIMSKYNSPINKPPTINFHNTKRIIKKLIFMAALASNSHDRKDKIKAQKAQYQTSFISENAPKHYLPKKLPKIIIHGDPKFENFLFRDAKVVALIDMDTLMGANELIDIGDALRSWSIKNYAEFDKKLFDAALKAYLTQNKKDYINEKTALNATLLITLELAARFMINYFEESYFQWDPQKYTSAADYNLTCCNKMLNYYQSILKYLK</sequence>
<comment type="caution">
    <text evidence="2">The sequence shown here is derived from an EMBL/GenBank/DDBJ whole genome shotgun (WGS) entry which is preliminary data.</text>
</comment>
<accession>A0A1F5C7W7</accession>
<evidence type="ECO:0000259" key="1">
    <source>
        <dbReference type="Pfam" id="PF01636"/>
    </source>
</evidence>
<dbReference type="Gene3D" id="3.90.1200.10">
    <property type="match status" value="1"/>
</dbReference>
<evidence type="ECO:0000313" key="3">
    <source>
        <dbReference type="Proteomes" id="UP000177947"/>
    </source>
</evidence>
<dbReference type="InterPro" id="IPR050249">
    <property type="entry name" value="Pseudomonas-type_ThrB"/>
</dbReference>
<dbReference type="PANTHER" id="PTHR21064">
    <property type="entry name" value="AMINOGLYCOSIDE PHOSPHOTRANSFERASE DOMAIN-CONTAINING PROTEIN-RELATED"/>
    <property type="match status" value="1"/>
</dbReference>
<reference evidence="2 3" key="1">
    <citation type="journal article" date="2016" name="Nat. Commun.">
        <title>Thousands of microbial genomes shed light on interconnected biogeochemical processes in an aquifer system.</title>
        <authorList>
            <person name="Anantharaman K."/>
            <person name="Brown C.T."/>
            <person name="Hug L.A."/>
            <person name="Sharon I."/>
            <person name="Castelle C.J."/>
            <person name="Probst A.J."/>
            <person name="Thomas B.C."/>
            <person name="Singh A."/>
            <person name="Wilkins M.J."/>
            <person name="Karaoz U."/>
            <person name="Brodie E.L."/>
            <person name="Williams K.H."/>
            <person name="Hubbard S.S."/>
            <person name="Banfield J.F."/>
        </authorList>
    </citation>
    <scope>NUCLEOTIDE SEQUENCE [LARGE SCALE GENOMIC DNA]</scope>
</reference>
<dbReference type="InterPro" id="IPR011009">
    <property type="entry name" value="Kinase-like_dom_sf"/>
</dbReference>
<dbReference type="Gene3D" id="3.30.200.20">
    <property type="entry name" value="Phosphorylase Kinase, domain 1"/>
    <property type="match status" value="1"/>
</dbReference>
<proteinExistence type="predicted"/>
<dbReference type="PANTHER" id="PTHR21064:SF5">
    <property type="entry name" value="SLR1880 PROTEIN"/>
    <property type="match status" value="1"/>
</dbReference>
<dbReference type="EMBL" id="MEYQ01000023">
    <property type="protein sequence ID" value="OGD38941.1"/>
    <property type="molecule type" value="Genomic_DNA"/>
</dbReference>